<sequence>MNECAARALLTGMWAAATPLAGYPMGKRARSSCRWHDTGCHPVAFRASLRPERLPLRSRRSHTTSRFFSSALRTIVGRIDDQSFRGARTVRREEHESHRCM</sequence>
<keyword evidence="2" id="KW-1185">Reference proteome</keyword>
<name>B9L543_THERP</name>
<dbReference type="Proteomes" id="UP000000447">
    <property type="component" value="Plasmid unnamed"/>
</dbReference>
<geneLocation type="plasmid" evidence="2">
    <name>Tros</name>
</geneLocation>
<protein>
    <submittedName>
        <fullName evidence="1">Uncharacterized protein</fullName>
    </submittedName>
</protein>
<accession>B9L543</accession>
<keyword evidence="1" id="KW-0614">Plasmid</keyword>
<evidence type="ECO:0000313" key="2">
    <source>
        <dbReference type="Proteomes" id="UP000000447"/>
    </source>
</evidence>
<dbReference type="HOGENOM" id="CLU_2290374_0_0_0"/>
<dbReference type="AlphaFoldDB" id="B9L543"/>
<dbReference type="EMBL" id="CP001276">
    <property type="protein sequence ID" value="ACM06453.1"/>
    <property type="molecule type" value="Genomic_DNA"/>
</dbReference>
<dbReference type="KEGG" id="tro:trd_A0907"/>
<evidence type="ECO:0000313" key="1">
    <source>
        <dbReference type="EMBL" id="ACM06453.1"/>
    </source>
</evidence>
<reference evidence="1 2" key="1">
    <citation type="journal article" date="2009" name="PLoS ONE">
        <title>Complete genome sequence of the aerobic CO-oxidizing thermophile Thermomicrobium roseum.</title>
        <authorList>
            <person name="Wu D."/>
            <person name="Raymond J."/>
            <person name="Wu M."/>
            <person name="Chatterji S."/>
            <person name="Ren Q."/>
            <person name="Graham J.E."/>
            <person name="Bryant D.A."/>
            <person name="Robb F."/>
            <person name="Colman A."/>
            <person name="Tallon L.J."/>
            <person name="Badger J.H."/>
            <person name="Madupu R."/>
            <person name="Ward N.L."/>
            <person name="Eisen J.A."/>
        </authorList>
    </citation>
    <scope>NUCLEOTIDE SEQUENCE [LARGE SCALE GENOMIC DNA]</scope>
    <source>
        <strain evidence="2">ATCC 27502 / DSM 5159 / P-2</strain>
        <plasmid evidence="1">unnamed</plasmid>
    </source>
</reference>
<organism evidence="1 2">
    <name type="scientific">Thermomicrobium roseum (strain ATCC 27502 / DSM 5159 / P-2)</name>
    <dbReference type="NCBI Taxonomy" id="309801"/>
    <lineage>
        <taxon>Bacteria</taxon>
        <taxon>Pseudomonadati</taxon>
        <taxon>Thermomicrobiota</taxon>
        <taxon>Thermomicrobia</taxon>
        <taxon>Thermomicrobiales</taxon>
        <taxon>Thermomicrobiaceae</taxon>
        <taxon>Thermomicrobium</taxon>
    </lineage>
</organism>
<gene>
    <name evidence="1" type="ordered locus">trd_A0907</name>
</gene>
<proteinExistence type="predicted"/>